<name>A0ABT3ATM3_9CYAN</name>
<keyword evidence="3" id="KW-1185">Reference proteome</keyword>
<sequence length="96" mass="10702">MQEHESDKNVQVTVESDIEWDEANLAQLLGLNNETQLVEQATKNNEILSEDLTSNPITPQELFDDPQLGKTQPTFYSNPFAKFGAVGLVMLVPNVL</sequence>
<organism evidence="2 3">
    <name type="scientific">Plectonema radiosum NIES-515</name>
    <dbReference type="NCBI Taxonomy" id="2986073"/>
    <lineage>
        <taxon>Bacteria</taxon>
        <taxon>Bacillati</taxon>
        <taxon>Cyanobacteriota</taxon>
        <taxon>Cyanophyceae</taxon>
        <taxon>Oscillatoriophycideae</taxon>
        <taxon>Oscillatoriales</taxon>
        <taxon>Microcoleaceae</taxon>
        <taxon>Plectonema</taxon>
    </lineage>
</organism>
<feature type="region of interest" description="Disordered" evidence="1">
    <location>
        <begin position="49"/>
        <end position="69"/>
    </location>
</feature>
<evidence type="ECO:0000313" key="3">
    <source>
        <dbReference type="Proteomes" id="UP001526143"/>
    </source>
</evidence>
<feature type="compositionally biased region" description="Polar residues" evidence="1">
    <location>
        <begin position="49"/>
        <end position="58"/>
    </location>
</feature>
<accession>A0ABT3ATM3</accession>
<reference evidence="2 3" key="1">
    <citation type="submission" date="2022-10" db="EMBL/GenBank/DDBJ databases">
        <title>Identification of biosynthetic pathway for the production of the potent trypsin inhibitor radiosumin.</title>
        <authorList>
            <person name="Fewer D.P."/>
            <person name="Delbaje E."/>
            <person name="Ouyang X."/>
            <person name="Agostino P.D."/>
            <person name="Wahlsten M."/>
            <person name="Jokela J."/>
            <person name="Permi P."/>
            <person name="Haapaniemi E."/>
            <person name="Koistinen H."/>
        </authorList>
    </citation>
    <scope>NUCLEOTIDE SEQUENCE [LARGE SCALE GENOMIC DNA]</scope>
    <source>
        <strain evidence="2 3">NIES-515</strain>
    </source>
</reference>
<dbReference type="EMBL" id="JAOWRF010000036">
    <property type="protein sequence ID" value="MCV3212395.1"/>
    <property type="molecule type" value="Genomic_DNA"/>
</dbReference>
<protein>
    <submittedName>
        <fullName evidence="2">Uncharacterized protein</fullName>
    </submittedName>
</protein>
<dbReference type="Proteomes" id="UP001526143">
    <property type="component" value="Unassembled WGS sequence"/>
</dbReference>
<dbReference type="RefSeq" id="WP_263743904.1">
    <property type="nucleotide sequence ID" value="NZ_JAOWRF010000036.1"/>
</dbReference>
<evidence type="ECO:0000256" key="1">
    <source>
        <dbReference type="SAM" id="MobiDB-lite"/>
    </source>
</evidence>
<proteinExistence type="predicted"/>
<evidence type="ECO:0000313" key="2">
    <source>
        <dbReference type="EMBL" id="MCV3212395.1"/>
    </source>
</evidence>
<comment type="caution">
    <text evidence="2">The sequence shown here is derived from an EMBL/GenBank/DDBJ whole genome shotgun (WGS) entry which is preliminary data.</text>
</comment>
<gene>
    <name evidence="2" type="ORF">OGM63_02420</name>
</gene>